<evidence type="ECO:0000256" key="2">
    <source>
        <dbReference type="ARBA" id="ARBA00008467"/>
    </source>
</evidence>
<dbReference type="Pfam" id="PF02801">
    <property type="entry name" value="Ketoacyl-synt_C"/>
    <property type="match status" value="1"/>
</dbReference>
<evidence type="ECO:0000256" key="1">
    <source>
        <dbReference type="ARBA" id="ARBA00005194"/>
    </source>
</evidence>
<evidence type="ECO:0000259" key="5">
    <source>
        <dbReference type="PROSITE" id="PS52004"/>
    </source>
</evidence>
<dbReference type="Proteomes" id="UP001500021">
    <property type="component" value="Unassembled WGS sequence"/>
</dbReference>
<dbReference type="InterPro" id="IPR018201">
    <property type="entry name" value="Ketoacyl_synth_AS"/>
</dbReference>
<dbReference type="CDD" id="cd00834">
    <property type="entry name" value="KAS_I_II"/>
    <property type="match status" value="1"/>
</dbReference>
<dbReference type="InterPro" id="IPR014031">
    <property type="entry name" value="Ketoacyl_synth_C"/>
</dbReference>
<dbReference type="PANTHER" id="PTHR11712">
    <property type="entry name" value="POLYKETIDE SYNTHASE-RELATED"/>
    <property type="match status" value="1"/>
</dbReference>
<comment type="caution">
    <text evidence="6">The sequence shown here is derived from an EMBL/GenBank/DDBJ whole genome shotgun (WGS) entry which is preliminary data.</text>
</comment>
<dbReference type="Gene3D" id="3.40.47.10">
    <property type="match status" value="2"/>
</dbReference>
<keyword evidence="3 4" id="KW-0808">Transferase</keyword>
<keyword evidence="7" id="KW-1185">Reference proteome</keyword>
<comment type="pathway">
    <text evidence="1">Lipid metabolism; fatty acid biosynthesis.</text>
</comment>
<dbReference type="InterPro" id="IPR000794">
    <property type="entry name" value="Beta-ketoacyl_synthase"/>
</dbReference>
<dbReference type="Pfam" id="PF00109">
    <property type="entry name" value="ketoacyl-synt"/>
    <property type="match status" value="1"/>
</dbReference>
<evidence type="ECO:0000256" key="4">
    <source>
        <dbReference type="RuleBase" id="RU003694"/>
    </source>
</evidence>
<name>A0ABN1L788_9GAMM</name>
<organism evidence="6 7">
    <name type="scientific">Colwellia asteriadis</name>
    <dbReference type="NCBI Taxonomy" id="517723"/>
    <lineage>
        <taxon>Bacteria</taxon>
        <taxon>Pseudomonadati</taxon>
        <taxon>Pseudomonadota</taxon>
        <taxon>Gammaproteobacteria</taxon>
        <taxon>Alteromonadales</taxon>
        <taxon>Colwelliaceae</taxon>
        <taxon>Colwellia</taxon>
    </lineage>
</organism>
<dbReference type="NCBIfam" id="NF006618">
    <property type="entry name" value="PRK09185.1"/>
    <property type="match status" value="1"/>
</dbReference>
<dbReference type="EMBL" id="BAAAFA010000006">
    <property type="protein sequence ID" value="GAA0817725.1"/>
    <property type="molecule type" value="Genomic_DNA"/>
</dbReference>
<dbReference type="SMART" id="SM00825">
    <property type="entry name" value="PKS_KS"/>
    <property type="match status" value="1"/>
</dbReference>
<proteinExistence type="inferred from homology"/>
<evidence type="ECO:0000313" key="7">
    <source>
        <dbReference type="Proteomes" id="UP001500021"/>
    </source>
</evidence>
<sequence length="396" mass="41685">MATFLHDLGINCALGNNKAQVLTAIQRQDHSTEFLSQRDDLHLDGTPIFVGEVNAELPCLSAYPSHFNSRNNQLALQAFQQIAHTFTQLTGNIDKQRIAVVIGTSTSGILSGERARSQLLANGNIPKDYHYATQEMAAPAQFIAHVCGAQGPVYSISTACSSSAKSLATAKMLLESNIADVVLCGGVDALSQLTINGFSALESVSAGLCNPFGAERDGINIGEAAALFLMSRNNDSINLCSAGESSDAYHISAPHPEGDGAYQSMALALKGANLSASDIDYINLHGTGTPKNDDMEAKAVHRLFGSSVLASSTKRYTGHTLGAAGALEAGLCWLLLQNQSENHTLPSNVNNGKIDPSLAAINLVGDNTTKKVRYCLSNSYAFGGNNISLILGKNSA</sequence>
<dbReference type="InterPro" id="IPR020841">
    <property type="entry name" value="PKS_Beta-ketoAc_synthase_dom"/>
</dbReference>
<evidence type="ECO:0000256" key="3">
    <source>
        <dbReference type="ARBA" id="ARBA00022679"/>
    </source>
</evidence>
<comment type="similarity">
    <text evidence="2 4">Belongs to the thiolase-like superfamily. Beta-ketoacyl-ACP synthases family.</text>
</comment>
<dbReference type="InterPro" id="IPR016039">
    <property type="entry name" value="Thiolase-like"/>
</dbReference>
<protein>
    <submittedName>
        <fullName evidence="6">Beta-ketoacyl-[acyl-carrier-protein] synthase family protein</fullName>
    </submittedName>
</protein>
<feature type="domain" description="Ketosynthase family 3 (KS3)" evidence="5">
    <location>
        <begin position="1"/>
        <end position="393"/>
    </location>
</feature>
<dbReference type="PANTHER" id="PTHR11712:SF320">
    <property type="entry name" value="BETA-KETOACYL SYNTHASE"/>
    <property type="match status" value="1"/>
</dbReference>
<evidence type="ECO:0000313" key="6">
    <source>
        <dbReference type="EMBL" id="GAA0817725.1"/>
    </source>
</evidence>
<dbReference type="PROSITE" id="PS52004">
    <property type="entry name" value="KS3_2"/>
    <property type="match status" value="1"/>
</dbReference>
<accession>A0ABN1L788</accession>
<dbReference type="RefSeq" id="WP_343817270.1">
    <property type="nucleotide sequence ID" value="NZ_BAAAFA010000006.1"/>
</dbReference>
<dbReference type="PROSITE" id="PS00606">
    <property type="entry name" value="KS3_1"/>
    <property type="match status" value="1"/>
</dbReference>
<gene>
    <name evidence="6" type="ORF">GCM10009111_19340</name>
</gene>
<dbReference type="InterPro" id="IPR014030">
    <property type="entry name" value="Ketoacyl_synth_N"/>
</dbReference>
<dbReference type="SUPFAM" id="SSF53901">
    <property type="entry name" value="Thiolase-like"/>
    <property type="match status" value="2"/>
</dbReference>
<reference evidence="6 7" key="1">
    <citation type="journal article" date="2019" name="Int. J. Syst. Evol. Microbiol.">
        <title>The Global Catalogue of Microorganisms (GCM) 10K type strain sequencing project: providing services to taxonomists for standard genome sequencing and annotation.</title>
        <authorList>
            <consortium name="The Broad Institute Genomics Platform"/>
            <consortium name="The Broad Institute Genome Sequencing Center for Infectious Disease"/>
            <person name="Wu L."/>
            <person name="Ma J."/>
        </authorList>
    </citation>
    <scope>NUCLEOTIDE SEQUENCE [LARGE SCALE GENOMIC DNA]</scope>
    <source>
        <strain evidence="6 7">JCM 15608</strain>
    </source>
</reference>